<proteinExistence type="inferred from homology"/>
<dbReference type="RefSeq" id="XP_011502730.1">
    <property type="nucleotide sequence ID" value="XM_011504428.1"/>
</dbReference>
<keyword evidence="6" id="KW-1185">Reference proteome</keyword>
<dbReference type="GO" id="GO:0051082">
    <property type="term" value="F:unfolded protein binding"/>
    <property type="evidence" value="ECO:0007669"/>
    <property type="project" value="InterPro"/>
</dbReference>
<dbReference type="KEGG" id="csol:105366107"/>
<dbReference type="GO" id="GO:0016272">
    <property type="term" value="C:prefoldin complex"/>
    <property type="evidence" value="ECO:0007669"/>
    <property type="project" value="InterPro"/>
</dbReference>
<dbReference type="InterPro" id="IPR009053">
    <property type="entry name" value="Prefoldin"/>
</dbReference>
<dbReference type="RefSeq" id="XP_011502731.1">
    <property type="nucleotide sequence ID" value="XM_011504429.1"/>
</dbReference>
<comment type="similarity">
    <text evidence="1">Belongs to the prefoldin subunit beta family.</text>
</comment>
<evidence type="ECO:0000256" key="3">
    <source>
        <dbReference type="ARBA" id="ARBA00023186"/>
    </source>
</evidence>
<dbReference type="PANTHER" id="PTHR21431">
    <property type="entry name" value="PREFOLDIN SUBUNIT 6"/>
    <property type="match status" value="1"/>
</dbReference>
<dbReference type="FunFam" id="1.10.287.370:FF:000003">
    <property type="entry name" value="Prefoldin subunit 6"/>
    <property type="match status" value="1"/>
</dbReference>
<reference evidence="7 8" key="1">
    <citation type="submission" date="2025-04" db="UniProtKB">
        <authorList>
            <consortium name="RefSeq"/>
        </authorList>
    </citation>
    <scope>IDENTIFICATION</scope>
</reference>
<evidence type="ECO:0000313" key="8">
    <source>
        <dbReference type="RefSeq" id="XP_011502731.1"/>
    </source>
</evidence>
<organism evidence="6 7">
    <name type="scientific">Ceratosolen solmsi marchali</name>
    <dbReference type="NCBI Taxonomy" id="326594"/>
    <lineage>
        <taxon>Eukaryota</taxon>
        <taxon>Metazoa</taxon>
        <taxon>Ecdysozoa</taxon>
        <taxon>Arthropoda</taxon>
        <taxon>Hexapoda</taxon>
        <taxon>Insecta</taxon>
        <taxon>Pterygota</taxon>
        <taxon>Neoptera</taxon>
        <taxon>Endopterygota</taxon>
        <taxon>Hymenoptera</taxon>
        <taxon>Apocrita</taxon>
        <taxon>Proctotrupomorpha</taxon>
        <taxon>Chalcidoidea</taxon>
        <taxon>Agaonidae</taxon>
        <taxon>Agaoninae</taxon>
        <taxon>Ceratosolen</taxon>
    </lineage>
</organism>
<keyword evidence="3" id="KW-0143">Chaperone</keyword>
<name>A0AAJ6YR61_9HYME</name>
<sequence>MIEEVRKKLETELDKFKQVQKDYHKAVARRQILGSQLNENNVVKEELDLLNPGNEIYKLIGPILIKQELIEAKENVNKRVEFILSEIKRTEDLITSLDKKQETHKENLVKFQQSFEQAQSKSMKSN</sequence>
<dbReference type="GO" id="GO:0051131">
    <property type="term" value="P:chaperone-mediated protein complex assembly"/>
    <property type="evidence" value="ECO:0007669"/>
    <property type="project" value="TreeGrafter"/>
</dbReference>
<dbReference type="Proteomes" id="UP000695007">
    <property type="component" value="Unplaced"/>
</dbReference>
<accession>A0AAJ6YR61</accession>
<evidence type="ECO:0000313" key="6">
    <source>
        <dbReference type="Proteomes" id="UP000695007"/>
    </source>
</evidence>
<evidence type="ECO:0000313" key="7">
    <source>
        <dbReference type="RefSeq" id="XP_011502730.1"/>
    </source>
</evidence>
<feature type="coiled-coil region" evidence="5">
    <location>
        <begin position="66"/>
        <end position="93"/>
    </location>
</feature>
<dbReference type="SUPFAM" id="SSF46579">
    <property type="entry name" value="Prefoldin"/>
    <property type="match status" value="1"/>
</dbReference>
<gene>
    <name evidence="7 8" type="primary">LOC105366107</name>
</gene>
<evidence type="ECO:0000256" key="4">
    <source>
        <dbReference type="ARBA" id="ARBA00072592"/>
    </source>
</evidence>
<evidence type="ECO:0000256" key="5">
    <source>
        <dbReference type="SAM" id="Coils"/>
    </source>
</evidence>
<dbReference type="Gene3D" id="1.10.287.370">
    <property type="match status" value="1"/>
</dbReference>
<protein>
    <recommendedName>
        <fullName evidence="4">Probable prefoldin subunit 6</fullName>
    </recommendedName>
</protein>
<dbReference type="GO" id="GO:0051087">
    <property type="term" value="F:protein-folding chaperone binding"/>
    <property type="evidence" value="ECO:0007669"/>
    <property type="project" value="TreeGrafter"/>
</dbReference>
<dbReference type="GO" id="GO:0006457">
    <property type="term" value="P:protein folding"/>
    <property type="evidence" value="ECO:0007669"/>
    <property type="project" value="InterPro"/>
</dbReference>
<dbReference type="InterPro" id="IPR002777">
    <property type="entry name" value="PFD_beta-like"/>
</dbReference>
<dbReference type="CDD" id="cd23161">
    <property type="entry name" value="Prefoldin_6"/>
    <property type="match status" value="1"/>
</dbReference>
<dbReference type="CTD" id="10471"/>
<dbReference type="GO" id="GO:0005737">
    <property type="term" value="C:cytoplasm"/>
    <property type="evidence" value="ECO:0007669"/>
    <property type="project" value="TreeGrafter"/>
</dbReference>
<evidence type="ECO:0000256" key="1">
    <source>
        <dbReference type="ARBA" id="ARBA00008045"/>
    </source>
</evidence>
<dbReference type="Pfam" id="PF01920">
    <property type="entry name" value="Prefoldin_2"/>
    <property type="match status" value="1"/>
</dbReference>
<comment type="subunit">
    <text evidence="2">Heterohexamer of two PFD-alpha type and four PFD-beta type subunits.</text>
</comment>
<dbReference type="GeneID" id="105366107"/>
<evidence type="ECO:0000256" key="2">
    <source>
        <dbReference type="ARBA" id="ARBA00011695"/>
    </source>
</evidence>
<dbReference type="PANTHER" id="PTHR21431:SF0">
    <property type="entry name" value="PREFOLDIN SUBUNIT 6"/>
    <property type="match status" value="1"/>
</dbReference>
<dbReference type="AlphaFoldDB" id="A0AAJ6YR61"/>
<keyword evidence="5" id="KW-0175">Coiled coil</keyword>